<dbReference type="AlphaFoldDB" id="A9WKB4"/>
<dbReference type="PIRSF" id="PIRSF017082">
    <property type="entry name" value="YflP"/>
    <property type="match status" value="1"/>
</dbReference>
<dbReference type="Proteomes" id="UP000002008">
    <property type="component" value="Chromosome"/>
</dbReference>
<evidence type="ECO:0000256" key="2">
    <source>
        <dbReference type="SAM" id="SignalP"/>
    </source>
</evidence>
<dbReference type="PATRIC" id="fig|324602.8.peg.3142"/>
<dbReference type="EnsemblBacteria" id="ABY35992">
    <property type="protein sequence ID" value="ABY35992"/>
    <property type="gene ID" value="Caur_2790"/>
</dbReference>
<keyword evidence="4" id="KW-1185">Reference proteome</keyword>
<dbReference type="InterPro" id="IPR005064">
    <property type="entry name" value="BUG"/>
</dbReference>
<protein>
    <recommendedName>
        <fullName evidence="5">TRAP-T family transporter, periplasmic binding protein</fullName>
    </recommendedName>
</protein>
<evidence type="ECO:0008006" key="5">
    <source>
        <dbReference type="Google" id="ProtNLM"/>
    </source>
</evidence>
<dbReference type="STRING" id="324602.Caur_2790"/>
<dbReference type="FunCoup" id="A9WKB4">
    <property type="interactions" value="9"/>
</dbReference>
<feature type="signal peptide" evidence="2">
    <location>
        <begin position="1"/>
        <end position="22"/>
    </location>
</feature>
<sequence>MRRVLPVILLIAMLLSACGNQATTSSSFEYPTEAINIMAPASPGGGWDSTARAMQAALAATTGQTVQVYNVSGAGGTIGLAQFVNEAKGKPHELMVGGLVMVGAIQTNKAPVNLSQVTPIALLTAEAEAIVVPADSKYQTLQELIADFKANPTAISWGGGSAGGTDHILVGLIAKAVGVAPANVNYIAYSGGGEATAAILSGAVTAGVSGVSEFAEQVAAGTMRMLAVSSEERIAGIDAPTLKEAGVDVALMNWRAVFGAPDLTPEQRAAVIATIEKMHASKEWQDALSKNGWTDFFRTGDEFSTFLNNEITRIGGVLRDLGLVQ</sequence>
<evidence type="ECO:0000313" key="4">
    <source>
        <dbReference type="Proteomes" id="UP000002008"/>
    </source>
</evidence>
<dbReference type="PROSITE" id="PS51257">
    <property type="entry name" value="PROKAR_LIPOPROTEIN"/>
    <property type="match status" value="1"/>
</dbReference>
<dbReference type="EMBL" id="CP000909">
    <property type="protein sequence ID" value="ABY35992.1"/>
    <property type="molecule type" value="Genomic_DNA"/>
</dbReference>
<dbReference type="Gene3D" id="3.40.190.150">
    <property type="entry name" value="Bordetella uptake gene, domain 1"/>
    <property type="match status" value="1"/>
</dbReference>
<dbReference type="PANTHER" id="PTHR42928">
    <property type="entry name" value="TRICARBOXYLATE-BINDING PROTEIN"/>
    <property type="match status" value="1"/>
</dbReference>
<dbReference type="PANTHER" id="PTHR42928:SF3">
    <property type="entry name" value="UPF0065 PROTEIN YFLP"/>
    <property type="match status" value="1"/>
</dbReference>
<dbReference type="RefSeq" id="WP_012258645.1">
    <property type="nucleotide sequence ID" value="NC_010175.1"/>
</dbReference>
<accession>A9WKB4</accession>
<keyword evidence="2" id="KW-0732">Signal</keyword>
<dbReference type="HOGENOM" id="CLU_045683_1_0_0"/>
<dbReference type="InParanoid" id="A9WKB4"/>
<proteinExistence type="inferred from homology"/>
<evidence type="ECO:0000313" key="3">
    <source>
        <dbReference type="EMBL" id="ABY35992.1"/>
    </source>
</evidence>
<comment type="similarity">
    <text evidence="1">Belongs to the UPF0065 (bug) family.</text>
</comment>
<evidence type="ECO:0000256" key="1">
    <source>
        <dbReference type="ARBA" id="ARBA00006987"/>
    </source>
</evidence>
<gene>
    <name evidence="3" type="ordered locus">Caur_2790</name>
</gene>
<dbReference type="KEGG" id="cau:Caur_2790"/>
<dbReference type="SUPFAM" id="SSF53850">
    <property type="entry name" value="Periplasmic binding protein-like II"/>
    <property type="match status" value="1"/>
</dbReference>
<name>A9WKB4_CHLAA</name>
<dbReference type="CDD" id="cd07012">
    <property type="entry name" value="PBP2_Bug_TTT"/>
    <property type="match status" value="1"/>
</dbReference>
<feature type="chain" id="PRO_5002744041" description="TRAP-T family transporter, periplasmic binding protein" evidence="2">
    <location>
        <begin position="23"/>
        <end position="325"/>
    </location>
</feature>
<dbReference type="Pfam" id="PF03401">
    <property type="entry name" value="TctC"/>
    <property type="match status" value="1"/>
</dbReference>
<dbReference type="InterPro" id="IPR042100">
    <property type="entry name" value="Bug_dom1"/>
</dbReference>
<reference evidence="4" key="1">
    <citation type="journal article" date="2011" name="BMC Genomics">
        <title>Complete genome sequence of the filamentous anoxygenic phototrophic bacterium Chloroflexus aurantiacus.</title>
        <authorList>
            <person name="Tang K.H."/>
            <person name="Barry K."/>
            <person name="Chertkov O."/>
            <person name="Dalin E."/>
            <person name="Han C.S."/>
            <person name="Hauser L.J."/>
            <person name="Honchak B.M."/>
            <person name="Karbach L.E."/>
            <person name="Land M.L."/>
            <person name="Lapidus A."/>
            <person name="Larimer F.W."/>
            <person name="Mikhailova N."/>
            <person name="Pitluck S."/>
            <person name="Pierson B.K."/>
            <person name="Blankenship R.E."/>
        </authorList>
    </citation>
    <scope>NUCLEOTIDE SEQUENCE [LARGE SCALE GENOMIC DNA]</scope>
    <source>
        <strain evidence="4">ATCC 29366 / DSM 635 / J-10-fl</strain>
    </source>
</reference>
<dbReference type="Gene3D" id="3.40.190.10">
    <property type="entry name" value="Periplasmic binding protein-like II"/>
    <property type="match status" value="1"/>
</dbReference>
<dbReference type="eggNOG" id="COG3181">
    <property type="taxonomic scope" value="Bacteria"/>
</dbReference>
<organism evidence="3 4">
    <name type="scientific">Chloroflexus aurantiacus (strain ATCC 29366 / DSM 635 / J-10-fl)</name>
    <dbReference type="NCBI Taxonomy" id="324602"/>
    <lineage>
        <taxon>Bacteria</taxon>
        <taxon>Bacillati</taxon>
        <taxon>Chloroflexota</taxon>
        <taxon>Chloroflexia</taxon>
        <taxon>Chloroflexales</taxon>
        <taxon>Chloroflexineae</taxon>
        <taxon>Chloroflexaceae</taxon>
        <taxon>Chloroflexus</taxon>
    </lineage>
</organism>